<evidence type="ECO:0000256" key="5">
    <source>
        <dbReference type="ARBA" id="ARBA00022958"/>
    </source>
</evidence>
<evidence type="ECO:0000256" key="1">
    <source>
        <dbReference type="ARBA" id="ARBA00004275"/>
    </source>
</evidence>
<dbReference type="PANTHER" id="PTHR42870">
    <property type="entry name" value="ACETYL-COA C-ACETYLTRANSFERASE"/>
    <property type="match status" value="1"/>
</dbReference>
<dbReference type="FunFam" id="3.40.47.10:FF:000016">
    <property type="entry name" value="Non-specific lipid-transfer protein"/>
    <property type="match status" value="1"/>
</dbReference>
<dbReference type="GO" id="GO:0008289">
    <property type="term" value="F:lipid binding"/>
    <property type="evidence" value="ECO:0007669"/>
    <property type="project" value="UniProtKB-KW"/>
</dbReference>
<gene>
    <name evidence="12" type="ORF">PG999_002249</name>
</gene>
<keyword evidence="13" id="KW-1185">Reference proteome</keyword>
<dbReference type="Gene3D" id="3.40.47.10">
    <property type="match status" value="1"/>
</dbReference>
<protein>
    <recommendedName>
        <fullName evidence="2">propanoyl-CoA C-acyltransferase</fullName>
        <ecNumber evidence="2">2.3.1.176</ecNumber>
    </recommendedName>
    <alternativeName>
        <fullName evidence="9">Propanoyl-CoA C-acyltransferase</fullName>
    </alternativeName>
</protein>
<evidence type="ECO:0000256" key="9">
    <source>
        <dbReference type="ARBA" id="ARBA00032316"/>
    </source>
</evidence>
<keyword evidence="3" id="KW-0813">Transport</keyword>
<dbReference type="EC" id="2.3.1.176" evidence="2"/>
<evidence type="ECO:0000256" key="4">
    <source>
        <dbReference type="ARBA" id="ARBA00022679"/>
    </source>
</evidence>
<dbReference type="InterPro" id="IPR016039">
    <property type="entry name" value="Thiolase-like"/>
</dbReference>
<dbReference type="SUPFAM" id="SSF53901">
    <property type="entry name" value="Thiolase-like"/>
    <property type="match status" value="2"/>
</dbReference>
<feature type="domain" description="Thiolase N-terminal" evidence="10">
    <location>
        <begin position="9"/>
        <end position="231"/>
    </location>
</feature>
<dbReference type="Pfam" id="PF00108">
    <property type="entry name" value="Thiolase_N"/>
    <property type="match status" value="1"/>
</dbReference>
<reference evidence="12 13" key="1">
    <citation type="submission" date="2023-01" db="EMBL/GenBank/DDBJ databases">
        <title>Analysis of 21 Apiospora genomes using comparative genomics revels a genus with tremendous synthesis potential of carbohydrate active enzymes and secondary metabolites.</title>
        <authorList>
            <person name="Sorensen T."/>
        </authorList>
    </citation>
    <scope>NUCLEOTIDE SEQUENCE [LARGE SCALE GENOMIC DNA]</scope>
    <source>
        <strain evidence="12 13">CBS 117206</strain>
    </source>
</reference>
<evidence type="ECO:0000313" key="12">
    <source>
        <dbReference type="EMBL" id="KAK8129869.1"/>
    </source>
</evidence>
<evidence type="ECO:0000256" key="2">
    <source>
        <dbReference type="ARBA" id="ARBA00012352"/>
    </source>
</evidence>
<dbReference type="Pfam" id="PF22691">
    <property type="entry name" value="Thiolase_C_1"/>
    <property type="match status" value="1"/>
</dbReference>
<evidence type="ECO:0000256" key="8">
    <source>
        <dbReference type="ARBA" id="ARBA00023140"/>
    </source>
</evidence>
<evidence type="ECO:0000256" key="3">
    <source>
        <dbReference type="ARBA" id="ARBA00022448"/>
    </source>
</evidence>
<dbReference type="CDD" id="cd00829">
    <property type="entry name" value="SCP-x_thiolase"/>
    <property type="match status" value="1"/>
</dbReference>
<dbReference type="PANTHER" id="PTHR42870:SF1">
    <property type="entry name" value="NON-SPECIFIC LIPID-TRANSFER PROTEIN-LIKE 2"/>
    <property type="match status" value="1"/>
</dbReference>
<dbReference type="InterPro" id="IPR020613">
    <property type="entry name" value="Thiolase_CS"/>
</dbReference>
<evidence type="ECO:0000259" key="11">
    <source>
        <dbReference type="Pfam" id="PF22691"/>
    </source>
</evidence>
<evidence type="ECO:0000259" key="10">
    <source>
        <dbReference type="Pfam" id="PF00108"/>
    </source>
</evidence>
<dbReference type="EMBL" id="JAQQWP010000002">
    <property type="protein sequence ID" value="KAK8129869.1"/>
    <property type="molecule type" value="Genomic_DNA"/>
</dbReference>
<comment type="caution">
    <text evidence="12">The sequence shown here is derived from an EMBL/GenBank/DDBJ whole genome shotgun (WGS) entry which is preliminary data.</text>
</comment>
<dbReference type="NCBIfam" id="NF006102">
    <property type="entry name" value="PRK08256.1"/>
    <property type="match status" value="1"/>
</dbReference>
<keyword evidence="6" id="KW-0445">Lipid transport</keyword>
<comment type="subcellular location">
    <subcellularLocation>
        <location evidence="1">Peroxisome</location>
    </subcellularLocation>
</comment>
<dbReference type="Proteomes" id="UP001392437">
    <property type="component" value="Unassembled WGS sequence"/>
</dbReference>
<evidence type="ECO:0000313" key="13">
    <source>
        <dbReference type="Proteomes" id="UP001392437"/>
    </source>
</evidence>
<dbReference type="GO" id="GO:0005777">
    <property type="term" value="C:peroxisome"/>
    <property type="evidence" value="ECO:0007669"/>
    <property type="project" value="UniProtKB-SubCell"/>
</dbReference>
<sequence>MPSKQKAPVYVLGVGMTKFIKPRGKVDYTELGFEAGVKAMLDAQINYDDVEQGIACYCYGDSTCGQRVFYQFGMTQIPIVNVNNNCSTGSTGLAMARTTIAYGGADCVLVVGFEKMMPGSLQSFFNDRENPTGTSGMMMAETRGVTKAPGAAQMFGNAGREYMEKYGAKVEDFAEIGRINHMHSVKNPYSQFQDVYTHEQIMKAPMIHEPLTKLQCCPTSDGGAAAVLVSQEFLDARPHLKDRAILIAGQCLATDAPSLFSRSSIDLMGFEMSQHAAKTALAEAGITPGDCQVCELHDCFSANEMITIDALGLCEKGKAHEMVRNGDITYGGRMVINPSGGLISKGHPLGATGIAQCAELVWHLRGWANNRDFPRTKYALQHNLGLGGAAVVTVYSRPDRSEAPKLDTATIGKMNGLGYNPAVEAKGFTAAQAAAVRSKTRTSAWALQDTLKKVEARF</sequence>
<evidence type="ECO:0000256" key="6">
    <source>
        <dbReference type="ARBA" id="ARBA00023055"/>
    </source>
</evidence>
<keyword evidence="4" id="KW-0808">Transferase</keyword>
<dbReference type="PROSITE" id="PS00737">
    <property type="entry name" value="THIOLASE_2"/>
    <property type="match status" value="1"/>
</dbReference>
<keyword evidence="8" id="KW-0576">Peroxisome</keyword>
<organism evidence="12 13">
    <name type="scientific">Apiospora kogelbergensis</name>
    <dbReference type="NCBI Taxonomy" id="1337665"/>
    <lineage>
        <taxon>Eukaryota</taxon>
        <taxon>Fungi</taxon>
        <taxon>Dikarya</taxon>
        <taxon>Ascomycota</taxon>
        <taxon>Pezizomycotina</taxon>
        <taxon>Sordariomycetes</taxon>
        <taxon>Xylariomycetidae</taxon>
        <taxon>Amphisphaeriales</taxon>
        <taxon>Apiosporaceae</taxon>
        <taxon>Apiospora</taxon>
    </lineage>
</organism>
<keyword evidence="7" id="KW-0446">Lipid-binding</keyword>
<evidence type="ECO:0000256" key="7">
    <source>
        <dbReference type="ARBA" id="ARBA00023121"/>
    </source>
</evidence>
<dbReference type="InterPro" id="IPR020616">
    <property type="entry name" value="Thiolase_N"/>
</dbReference>
<dbReference type="GO" id="GO:0006869">
    <property type="term" value="P:lipid transport"/>
    <property type="evidence" value="ECO:0007669"/>
    <property type="project" value="UniProtKB-KW"/>
</dbReference>
<accession>A0AAW0R7M7</accession>
<dbReference type="InterPro" id="IPR020615">
    <property type="entry name" value="Thiolase_acyl_enz_int_AS"/>
</dbReference>
<proteinExistence type="predicted"/>
<keyword evidence="5" id="KW-0630">Potassium</keyword>
<name>A0AAW0R7M7_9PEZI</name>
<dbReference type="PROSITE" id="PS00098">
    <property type="entry name" value="THIOLASE_1"/>
    <property type="match status" value="1"/>
</dbReference>
<dbReference type="GO" id="GO:0016747">
    <property type="term" value="F:acyltransferase activity, transferring groups other than amino-acyl groups"/>
    <property type="evidence" value="ECO:0007669"/>
    <property type="project" value="InterPro"/>
</dbReference>
<feature type="domain" description="Thiolase C-terminal" evidence="11">
    <location>
        <begin position="266"/>
        <end position="394"/>
    </location>
</feature>
<dbReference type="InterPro" id="IPR055140">
    <property type="entry name" value="Thiolase_C_2"/>
</dbReference>
<dbReference type="AlphaFoldDB" id="A0AAW0R7M7"/>